<dbReference type="EMBL" id="JACXVP010000004">
    <property type="protein sequence ID" value="KAG5611843.1"/>
    <property type="molecule type" value="Genomic_DNA"/>
</dbReference>
<protein>
    <submittedName>
        <fullName evidence="1">Uncharacterized protein</fullName>
    </submittedName>
</protein>
<reference evidence="1 2" key="1">
    <citation type="submission" date="2020-09" db="EMBL/GenBank/DDBJ databases">
        <title>De no assembly of potato wild relative species, Solanum commersonii.</title>
        <authorList>
            <person name="Cho K."/>
        </authorList>
    </citation>
    <scope>NUCLEOTIDE SEQUENCE [LARGE SCALE GENOMIC DNA]</scope>
    <source>
        <strain evidence="1">LZ3.2</strain>
        <tissue evidence="1">Leaf</tissue>
    </source>
</reference>
<organism evidence="1 2">
    <name type="scientific">Solanum commersonii</name>
    <name type="common">Commerson's wild potato</name>
    <name type="synonym">Commerson's nightshade</name>
    <dbReference type="NCBI Taxonomy" id="4109"/>
    <lineage>
        <taxon>Eukaryota</taxon>
        <taxon>Viridiplantae</taxon>
        <taxon>Streptophyta</taxon>
        <taxon>Embryophyta</taxon>
        <taxon>Tracheophyta</taxon>
        <taxon>Spermatophyta</taxon>
        <taxon>Magnoliopsida</taxon>
        <taxon>eudicotyledons</taxon>
        <taxon>Gunneridae</taxon>
        <taxon>Pentapetalae</taxon>
        <taxon>asterids</taxon>
        <taxon>lamiids</taxon>
        <taxon>Solanales</taxon>
        <taxon>Solanaceae</taxon>
        <taxon>Solanoideae</taxon>
        <taxon>Solaneae</taxon>
        <taxon>Solanum</taxon>
    </lineage>
</organism>
<accession>A0A9J5ZFY8</accession>
<evidence type="ECO:0000313" key="1">
    <source>
        <dbReference type="EMBL" id="KAG5611843.1"/>
    </source>
</evidence>
<comment type="caution">
    <text evidence="1">The sequence shown here is derived from an EMBL/GenBank/DDBJ whole genome shotgun (WGS) entry which is preliminary data.</text>
</comment>
<gene>
    <name evidence="1" type="ORF">H5410_023124</name>
</gene>
<proteinExistence type="predicted"/>
<evidence type="ECO:0000313" key="2">
    <source>
        <dbReference type="Proteomes" id="UP000824120"/>
    </source>
</evidence>
<sequence>MNHLGLMLDVDNDDNMRCRSNSGFLKRYRTSSRVSSPPTFGLFGFLIKELKKIIYFMFNKIWHYIFSSAVDFPLSVRRTLNLAQYEKKNCFQTYLVFNTNYFA</sequence>
<name>A0A9J5ZFY8_SOLCO</name>
<dbReference type="AlphaFoldDB" id="A0A9J5ZFY8"/>
<dbReference type="Proteomes" id="UP000824120">
    <property type="component" value="Chromosome 4"/>
</dbReference>
<keyword evidence="2" id="KW-1185">Reference proteome</keyword>